<dbReference type="SMART" id="SM00752">
    <property type="entry name" value="HTTM"/>
    <property type="match status" value="1"/>
</dbReference>
<feature type="transmembrane region" description="Helical" evidence="7">
    <location>
        <begin position="247"/>
        <end position="280"/>
    </location>
</feature>
<dbReference type="InterPro" id="IPR011020">
    <property type="entry name" value="HTTM-like"/>
</dbReference>
<evidence type="ECO:0000313" key="10">
    <source>
        <dbReference type="Proteomes" id="UP001500298"/>
    </source>
</evidence>
<dbReference type="PANTHER" id="PTHR12639:SF7">
    <property type="entry name" value="HTTM DOMAIN-CONTAINING PROTEIN"/>
    <property type="match status" value="1"/>
</dbReference>
<evidence type="ECO:0000256" key="4">
    <source>
        <dbReference type="ARBA" id="ARBA00023136"/>
    </source>
</evidence>
<dbReference type="Proteomes" id="UP001500298">
    <property type="component" value="Unassembled WGS sequence"/>
</dbReference>
<dbReference type="RefSeq" id="WP_345374880.1">
    <property type="nucleotide sequence ID" value="NZ_BAABJX010000065.1"/>
</dbReference>
<feature type="transmembrane region" description="Helical" evidence="7">
    <location>
        <begin position="219"/>
        <end position="240"/>
    </location>
</feature>
<evidence type="ECO:0000313" key="9">
    <source>
        <dbReference type="EMBL" id="GAA4850426.1"/>
    </source>
</evidence>
<organism evidence="9 10">
    <name type="scientific">Algivirga pacifica</name>
    <dbReference type="NCBI Taxonomy" id="1162670"/>
    <lineage>
        <taxon>Bacteria</taxon>
        <taxon>Pseudomonadati</taxon>
        <taxon>Bacteroidota</taxon>
        <taxon>Cytophagia</taxon>
        <taxon>Cytophagales</taxon>
        <taxon>Flammeovirgaceae</taxon>
        <taxon>Algivirga</taxon>
    </lineage>
</organism>
<sequence>MHKIPEPSALSKKTSLLTQLKQWLLQPTDIAPLIFFRIIGGTLMTIELTGGMFTDYIEELIHPGFHFSFMLTPWIKPWPETWMMYLHFSINIILGVMVVVGAYYRWATVLLCLSATSIFLMEKSLYINHIYLYCLMIFLLSFLPAHRAFSYDLKKGRVTPLSQVPAWMIYLFVFQISIVYLYAGIAKINVDWLQAQPLKMWLGNKGDHPILGGLLVQDWYPYLVAYGGLAFDLLVVPFMLWKKSRKVTFFIACFFHATNALTFGIGTFPWFSIVATTLFFPASTFRKWKWLDRHLPLSNSATTFQNNSKILYPVIILYTLLQLAVPLRQFWYEGNSSWYDEGHNFSWHMMLRTKRGRAVFYVKDLQTGKEQRINNLEYLTHNQYRKMIGKPDMLLEFAHFLKGEFESKGWEEVQVMVYCHASLNGRPKQVMLNKDIILSEQERGLGHYDWVRGLKE</sequence>
<dbReference type="InterPro" id="IPR053934">
    <property type="entry name" value="HTTM_dom"/>
</dbReference>
<gene>
    <name evidence="9" type="ORF">GCM10023331_38830</name>
</gene>
<evidence type="ECO:0000256" key="6">
    <source>
        <dbReference type="ARBA" id="ARBA00023239"/>
    </source>
</evidence>
<dbReference type="InterPro" id="IPR053935">
    <property type="entry name" value="VKGC_lumenal_dom"/>
</dbReference>
<evidence type="ECO:0000256" key="1">
    <source>
        <dbReference type="ARBA" id="ARBA00004127"/>
    </source>
</evidence>
<keyword evidence="5" id="KW-1015">Disulfide bond</keyword>
<protein>
    <recommendedName>
        <fullName evidence="8">HTTM-like domain-containing protein</fullName>
    </recommendedName>
</protein>
<dbReference type="PANTHER" id="PTHR12639">
    <property type="entry name" value="VITAMIN K-DEPENDENT GAMMA-CARBOXYLASE"/>
    <property type="match status" value="1"/>
</dbReference>
<reference evidence="10" key="1">
    <citation type="journal article" date="2019" name="Int. J. Syst. Evol. Microbiol.">
        <title>The Global Catalogue of Microorganisms (GCM) 10K type strain sequencing project: providing services to taxonomists for standard genome sequencing and annotation.</title>
        <authorList>
            <consortium name="The Broad Institute Genomics Platform"/>
            <consortium name="The Broad Institute Genome Sequencing Center for Infectious Disease"/>
            <person name="Wu L."/>
            <person name="Ma J."/>
        </authorList>
    </citation>
    <scope>NUCLEOTIDE SEQUENCE [LARGE SCALE GENOMIC DNA]</scope>
    <source>
        <strain evidence="10">JCM 18326</strain>
    </source>
</reference>
<keyword evidence="3 7" id="KW-1133">Transmembrane helix</keyword>
<evidence type="ECO:0000256" key="3">
    <source>
        <dbReference type="ARBA" id="ARBA00022989"/>
    </source>
</evidence>
<accession>A0ABP9DLW5</accession>
<keyword evidence="6" id="KW-0456">Lyase</keyword>
<proteinExistence type="predicted"/>
<feature type="transmembrane region" description="Helical" evidence="7">
    <location>
        <begin position="126"/>
        <end position="143"/>
    </location>
</feature>
<evidence type="ECO:0000259" key="8">
    <source>
        <dbReference type="SMART" id="SM00752"/>
    </source>
</evidence>
<feature type="transmembrane region" description="Helical" evidence="7">
    <location>
        <begin position="85"/>
        <end position="106"/>
    </location>
</feature>
<dbReference type="InterPro" id="IPR007782">
    <property type="entry name" value="VKG_COase"/>
</dbReference>
<evidence type="ECO:0000256" key="7">
    <source>
        <dbReference type="SAM" id="Phobius"/>
    </source>
</evidence>
<name>A0ABP9DLW5_9BACT</name>
<feature type="transmembrane region" description="Helical" evidence="7">
    <location>
        <begin position="310"/>
        <end position="327"/>
    </location>
</feature>
<dbReference type="Pfam" id="PF22777">
    <property type="entry name" value="VKGC_lumenal_dom"/>
    <property type="match status" value="1"/>
</dbReference>
<dbReference type="EMBL" id="BAABJX010000065">
    <property type="protein sequence ID" value="GAA4850426.1"/>
    <property type="molecule type" value="Genomic_DNA"/>
</dbReference>
<evidence type="ECO:0000256" key="2">
    <source>
        <dbReference type="ARBA" id="ARBA00022692"/>
    </source>
</evidence>
<comment type="subcellular location">
    <subcellularLocation>
        <location evidence="1">Endomembrane system</location>
        <topology evidence="1">Multi-pass membrane protein</topology>
    </subcellularLocation>
</comment>
<dbReference type="Pfam" id="PF05090">
    <property type="entry name" value="HTTM"/>
    <property type="match status" value="1"/>
</dbReference>
<evidence type="ECO:0000256" key="5">
    <source>
        <dbReference type="ARBA" id="ARBA00023157"/>
    </source>
</evidence>
<feature type="transmembrane region" description="Helical" evidence="7">
    <location>
        <begin position="164"/>
        <end position="183"/>
    </location>
</feature>
<comment type="caution">
    <text evidence="9">The sequence shown here is derived from an EMBL/GenBank/DDBJ whole genome shotgun (WGS) entry which is preliminary data.</text>
</comment>
<keyword evidence="10" id="KW-1185">Reference proteome</keyword>
<keyword evidence="4 7" id="KW-0472">Membrane</keyword>
<keyword evidence="2 7" id="KW-0812">Transmembrane</keyword>
<feature type="domain" description="HTTM-like" evidence="8">
    <location>
        <begin position="25"/>
        <end position="284"/>
    </location>
</feature>